<accession>A0A914Q512</accession>
<protein>
    <submittedName>
        <fullName evidence="2">Uncharacterized protein</fullName>
    </submittedName>
</protein>
<evidence type="ECO:0000313" key="1">
    <source>
        <dbReference type="Proteomes" id="UP000887578"/>
    </source>
</evidence>
<dbReference type="AlphaFoldDB" id="A0A914Q512"/>
<reference evidence="2" key="1">
    <citation type="submission" date="2022-11" db="UniProtKB">
        <authorList>
            <consortium name="WormBaseParasite"/>
        </authorList>
    </citation>
    <scope>IDENTIFICATION</scope>
</reference>
<organism evidence="1 2">
    <name type="scientific">Panagrolaimus davidi</name>
    <dbReference type="NCBI Taxonomy" id="227884"/>
    <lineage>
        <taxon>Eukaryota</taxon>
        <taxon>Metazoa</taxon>
        <taxon>Ecdysozoa</taxon>
        <taxon>Nematoda</taxon>
        <taxon>Chromadorea</taxon>
        <taxon>Rhabditida</taxon>
        <taxon>Tylenchina</taxon>
        <taxon>Panagrolaimomorpha</taxon>
        <taxon>Panagrolaimoidea</taxon>
        <taxon>Panagrolaimidae</taxon>
        <taxon>Panagrolaimus</taxon>
    </lineage>
</organism>
<dbReference type="Proteomes" id="UP000887578">
    <property type="component" value="Unplaced"/>
</dbReference>
<evidence type="ECO:0000313" key="2">
    <source>
        <dbReference type="WBParaSite" id="PDA_v2.g25976.t1"/>
    </source>
</evidence>
<keyword evidence="1" id="KW-1185">Reference proteome</keyword>
<name>A0A914Q512_9BILA</name>
<proteinExistence type="predicted"/>
<sequence length="118" mass="14165">MFFLRSSPTNITFKTVKELLKLPHFLTLDSFHISDIPDKFDIESFYIYMKKNKQTKVYLNFDDSISEAYKIRLEDIIQEIIATEKHDYAPPFIMFLGQIEGNEIEMLNIFRRYYKSSF</sequence>
<dbReference type="WBParaSite" id="PDA_v2.g25976.t1">
    <property type="protein sequence ID" value="PDA_v2.g25976.t1"/>
    <property type="gene ID" value="PDA_v2.g25976"/>
</dbReference>